<dbReference type="EMBL" id="CM042060">
    <property type="protein sequence ID" value="KAI3678430.1"/>
    <property type="molecule type" value="Genomic_DNA"/>
</dbReference>
<evidence type="ECO:0000313" key="2">
    <source>
        <dbReference type="Proteomes" id="UP001055879"/>
    </source>
</evidence>
<reference evidence="2" key="1">
    <citation type="journal article" date="2022" name="Mol. Ecol. Resour.">
        <title>The genomes of chicory, endive, great burdock and yacon provide insights into Asteraceae palaeo-polyploidization history and plant inulin production.</title>
        <authorList>
            <person name="Fan W."/>
            <person name="Wang S."/>
            <person name="Wang H."/>
            <person name="Wang A."/>
            <person name="Jiang F."/>
            <person name="Liu H."/>
            <person name="Zhao H."/>
            <person name="Xu D."/>
            <person name="Zhang Y."/>
        </authorList>
    </citation>
    <scope>NUCLEOTIDE SEQUENCE [LARGE SCALE GENOMIC DNA]</scope>
    <source>
        <strain evidence="2">cv. Niubang</strain>
    </source>
</reference>
<evidence type="ECO:0000313" key="1">
    <source>
        <dbReference type="EMBL" id="KAI3678430.1"/>
    </source>
</evidence>
<organism evidence="1 2">
    <name type="scientific">Arctium lappa</name>
    <name type="common">Greater burdock</name>
    <name type="synonym">Lappa major</name>
    <dbReference type="NCBI Taxonomy" id="4217"/>
    <lineage>
        <taxon>Eukaryota</taxon>
        <taxon>Viridiplantae</taxon>
        <taxon>Streptophyta</taxon>
        <taxon>Embryophyta</taxon>
        <taxon>Tracheophyta</taxon>
        <taxon>Spermatophyta</taxon>
        <taxon>Magnoliopsida</taxon>
        <taxon>eudicotyledons</taxon>
        <taxon>Gunneridae</taxon>
        <taxon>Pentapetalae</taxon>
        <taxon>asterids</taxon>
        <taxon>campanulids</taxon>
        <taxon>Asterales</taxon>
        <taxon>Asteraceae</taxon>
        <taxon>Carduoideae</taxon>
        <taxon>Cardueae</taxon>
        <taxon>Arctiinae</taxon>
        <taxon>Arctium</taxon>
    </lineage>
</organism>
<proteinExistence type="predicted"/>
<accession>A0ACB8Y3V3</accession>
<sequence length="229" mass="24416">MGSSSVTSSSSSTVDRFWVYDFGMQWVTILSFTGTVASDPSSYKTTNHVFCFPTSLSSFYFHPKMASVASKFTNNLTIGVAGEKKKEARNGGGCCSSMGLKPDSERKIKQRRGDVKIMIFKLIAKSVKDFAIGVVAGRQKKAAGNGGGSGGCVSSTTTVIPLETVGGLKPDFRYEIKKTQPLRGEIEINICEMIAGSIFQVPESGGGKKVDGGAWAGIVPMGLESRNDR</sequence>
<reference evidence="1 2" key="2">
    <citation type="journal article" date="2022" name="Mol. Ecol. Resour.">
        <title>The genomes of chicory, endive, great burdock and yacon provide insights into Asteraceae paleo-polyploidization history and plant inulin production.</title>
        <authorList>
            <person name="Fan W."/>
            <person name="Wang S."/>
            <person name="Wang H."/>
            <person name="Wang A."/>
            <person name="Jiang F."/>
            <person name="Liu H."/>
            <person name="Zhao H."/>
            <person name="Xu D."/>
            <person name="Zhang Y."/>
        </authorList>
    </citation>
    <scope>NUCLEOTIDE SEQUENCE [LARGE SCALE GENOMIC DNA]</scope>
    <source>
        <strain evidence="2">cv. Niubang</strain>
    </source>
</reference>
<protein>
    <submittedName>
        <fullName evidence="1">Uncharacterized protein</fullName>
    </submittedName>
</protein>
<comment type="caution">
    <text evidence="1">The sequence shown here is derived from an EMBL/GenBank/DDBJ whole genome shotgun (WGS) entry which is preliminary data.</text>
</comment>
<gene>
    <name evidence="1" type="ORF">L6452_37721</name>
</gene>
<name>A0ACB8Y3V3_ARCLA</name>
<keyword evidence="2" id="KW-1185">Reference proteome</keyword>
<dbReference type="Proteomes" id="UP001055879">
    <property type="component" value="Linkage Group LG14"/>
</dbReference>